<gene>
    <name evidence="3" type="ORF">FOL46_002016</name>
</gene>
<feature type="region of interest" description="Disordered" evidence="1">
    <location>
        <begin position="180"/>
        <end position="240"/>
    </location>
</feature>
<evidence type="ECO:0000259" key="2">
    <source>
        <dbReference type="PROSITE" id="PS50878"/>
    </source>
</evidence>
<feature type="non-terminal residue" evidence="3">
    <location>
        <position position="713"/>
    </location>
</feature>
<comment type="caution">
    <text evidence="3">The sequence shown here is derived from an EMBL/GenBank/DDBJ whole genome shotgun (WGS) entry which is preliminary data.</text>
</comment>
<dbReference type="EMBL" id="JABANN010001603">
    <property type="protein sequence ID" value="KAF4649241.1"/>
    <property type="molecule type" value="Genomic_DNA"/>
</dbReference>
<dbReference type="Gene3D" id="3.30.70.270">
    <property type="match status" value="1"/>
</dbReference>
<name>A0A7J6KRQ9_PEROL</name>
<feature type="non-terminal residue" evidence="3">
    <location>
        <position position="1"/>
    </location>
</feature>
<dbReference type="Gene3D" id="2.40.70.10">
    <property type="entry name" value="Acid Proteases"/>
    <property type="match status" value="1"/>
</dbReference>
<feature type="compositionally biased region" description="Basic and acidic residues" evidence="1">
    <location>
        <begin position="203"/>
        <end position="221"/>
    </location>
</feature>
<dbReference type="SUPFAM" id="SSF56672">
    <property type="entry name" value="DNA/RNA polymerases"/>
    <property type="match status" value="1"/>
</dbReference>
<dbReference type="CDD" id="cd00303">
    <property type="entry name" value="retropepsin_like"/>
    <property type="match status" value="1"/>
</dbReference>
<dbReference type="SUPFAM" id="SSF50630">
    <property type="entry name" value="Acid proteases"/>
    <property type="match status" value="1"/>
</dbReference>
<evidence type="ECO:0000313" key="3">
    <source>
        <dbReference type="EMBL" id="KAF4649241.1"/>
    </source>
</evidence>
<dbReference type="PANTHER" id="PTHR33064:SF37">
    <property type="entry name" value="RIBONUCLEASE H"/>
    <property type="match status" value="1"/>
</dbReference>
<protein>
    <recommendedName>
        <fullName evidence="2">Reverse transcriptase domain-containing protein</fullName>
    </recommendedName>
</protein>
<organism evidence="3 4">
    <name type="scientific">Perkinsus olseni</name>
    <name type="common">Perkinsus atlanticus</name>
    <dbReference type="NCBI Taxonomy" id="32597"/>
    <lineage>
        <taxon>Eukaryota</taxon>
        <taxon>Sar</taxon>
        <taxon>Alveolata</taxon>
        <taxon>Perkinsozoa</taxon>
        <taxon>Perkinsea</taxon>
        <taxon>Perkinsida</taxon>
        <taxon>Perkinsidae</taxon>
        <taxon>Perkinsus</taxon>
    </lineage>
</organism>
<dbReference type="AlphaFoldDB" id="A0A7J6KRQ9"/>
<proteinExistence type="predicted"/>
<evidence type="ECO:0000256" key="1">
    <source>
        <dbReference type="SAM" id="MobiDB-lite"/>
    </source>
</evidence>
<dbReference type="PROSITE" id="PS50878">
    <property type="entry name" value="RT_POL"/>
    <property type="match status" value="1"/>
</dbReference>
<accession>A0A7J6KRQ9</accession>
<dbReference type="InterPro" id="IPR021109">
    <property type="entry name" value="Peptidase_aspartic_dom_sf"/>
</dbReference>
<dbReference type="PROSITE" id="PS00141">
    <property type="entry name" value="ASP_PROTEASE"/>
    <property type="match status" value="1"/>
</dbReference>
<dbReference type="InterPro" id="IPR000477">
    <property type="entry name" value="RT_dom"/>
</dbReference>
<dbReference type="Gene3D" id="3.10.10.10">
    <property type="entry name" value="HIV Type 1 Reverse Transcriptase, subunit A, domain 1"/>
    <property type="match status" value="1"/>
</dbReference>
<dbReference type="Proteomes" id="UP000572268">
    <property type="component" value="Unassembled WGS sequence"/>
</dbReference>
<evidence type="ECO:0000313" key="4">
    <source>
        <dbReference type="Proteomes" id="UP000572268"/>
    </source>
</evidence>
<dbReference type="GO" id="GO:0006508">
    <property type="term" value="P:proteolysis"/>
    <property type="evidence" value="ECO:0007669"/>
    <property type="project" value="InterPro"/>
</dbReference>
<dbReference type="InterPro" id="IPR043502">
    <property type="entry name" value="DNA/RNA_pol_sf"/>
</dbReference>
<dbReference type="InterPro" id="IPR001969">
    <property type="entry name" value="Aspartic_peptidase_AS"/>
</dbReference>
<feature type="domain" description="Reverse transcriptase" evidence="2">
    <location>
        <begin position="535"/>
        <end position="713"/>
    </location>
</feature>
<dbReference type="PANTHER" id="PTHR33064">
    <property type="entry name" value="POL PROTEIN"/>
    <property type="match status" value="1"/>
</dbReference>
<reference evidence="3 4" key="1">
    <citation type="submission" date="2020-04" db="EMBL/GenBank/DDBJ databases">
        <title>Perkinsus olseni comparative genomics.</title>
        <authorList>
            <person name="Bogema D.R."/>
        </authorList>
    </citation>
    <scope>NUCLEOTIDE SEQUENCE [LARGE SCALE GENOMIC DNA]</scope>
    <source>
        <strain evidence="3">ATCC PRA-31</strain>
    </source>
</reference>
<feature type="region of interest" description="Disordered" evidence="1">
    <location>
        <begin position="281"/>
        <end position="306"/>
    </location>
</feature>
<sequence>EAVRARSVNVFKLPLEHATFEGPTDTVPYAVFKGSLETAVKFYHIEHDRDVVLYIFRHLGPSLRSEVVLNLNESDPSSSAVWSYLDGRYGSTDTPNKASQRWESLKQRAGERVADYYSRVKAEWLLFGQVVGVQLSLSIVCAKFINGLQPHIKLPLETSCGHQLVKLTLEEARDASLYHEGRASHASAGPPDAASKKAPQQGRGHEGGQGRRRAPEARDETPGQAGSGTKDSDPGRAPPKARCSYCTAMKLRGADKHDDANCWKNPANAHLVSEWYRQRRAAKPADKASKEQAAASGSGSPPTEGTFMVMSGHEGTPGTSLRVVEASMEGPSGTTRSLELLIDTGSDVTLMSSSLAAILGAKVHPLVGSKALRAAGCYGTISVVGTATVRLSVRDVKGIPHAFSLSVEVADGLNECLTNRTILIGMKTMRKMGGRLDVVKDAFYCGVLHAHWPMKPFSGATVNTVTDGPPKRLALPTQAVVDERLKGWTFPKVTANLKPDAVRPCPRRPYLGSKREMVALSLLVANLAKAGVVEHLTREQVEARGVWISPAFAVPKVDDARDPEELTADNVEKLYRLVVDERSVNSSVQDLLPNWKTYMRPVEACISELPSRDIWYASVDVAQAFFNLEYHDDCAYLFGFSYYGAGVDGGTPDTLRYAVFRRMTMGFKLSSFYWAFSVHSLLTTALPEVYRTDGLTHILDFVDDILVWSDFID</sequence>
<dbReference type="InterPro" id="IPR043128">
    <property type="entry name" value="Rev_trsase/Diguanyl_cyclase"/>
</dbReference>
<dbReference type="GO" id="GO:0004190">
    <property type="term" value="F:aspartic-type endopeptidase activity"/>
    <property type="evidence" value="ECO:0007669"/>
    <property type="project" value="InterPro"/>
</dbReference>
<dbReference type="InterPro" id="IPR051320">
    <property type="entry name" value="Viral_Replic_Matur_Polypro"/>
</dbReference>